<comment type="similarity">
    <text evidence="1">Belongs to the PROTOR family.</text>
</comment>
<gene>
    <name evidence="4" type="primary">LOC108259205</name>
</gene>
<dbReference type="RefSeq" id="XP_047007558.1">
    <property type="nucleotide sequence ID" value="XM_047151602.2"/>
</dbReference>
<evidence type="ECO:0000313" key="4">
    <source>
        <dbReference type="RefSeq" id="XP_047007558.1"/>
    </source>
</evidence>
<organism evidence="3 4">
    <name type="scientific">Ictalurus punctatus</name>
    <name type="common">Channel catfish</name>
    <name type="synonym">Silurus punctatus</name>
    <dbReference type="NCBI Taxonomy" id="7998"/>
    <lineage>
        <taxon>Eukaryota</taxon>
        <taxon>Metazoa</taxon>
        <taxon>Chordata</taxon>
        <taxon>Craniata</taxon>
        <taxon>Vertebrata</taxon>
        <taxon>Euteleostomi</taxon>
        <taxon>Actinopterygii</taxon>
        <taxon>Neopterygii</taxon>
        <taxon>Teleostei</taxon>
        <taxon>Ostariophysi</taxon>
        <taxon>Siluriformes</taxon>
        <taxon>Ictaluridae</taxon>
        <taxon>Ictalurus</taxon>
    </lineage>
</organism>
<dbReference type="GO" id="GO:0038203">
    <property type="term" value="P:TORC2 signaling"/>
    <property type="evidence" value="ECO:0007669"/>
    <property type="project" value="TreeGrafter"/>
</dbReference>
<sequence>MSLSQQRVPSSSTVTLPALPQAQSNSSVSDMNSIYSAVIKVFRGKGLQMNELYFLNESIRWLLKTEMGSFIEEYFQNQLLIKGLRSILEEVQLYEEILPTLQAIFYPLQGHEFTVRQMALLAFRDLVLMRLPMEELLPTNTSLLPTPITQMLLVLQGVHEPRGPSKEYFRLEKMLEMVVSPYLWNCKHKSYEEEIRESKHLIQPEIRITQHISEVSLLTPLLEQEGEGHVERGSSLRRHSVSDGRSFINNMQLLAVTSRTHSGLGDAHGTTDEMRERDKRDHCRVNPTFQSHSC</sequence>
<dbReference type="GO" id="GO:0031932">
    <property type="term" value="C:TORC2 complex"/>
    <property type="evidence" value="ECO:0007669"/>
    <property type="project" value="TreeGrafter"/>
</dbReference>
<feature type="compositionally biased region" description="Basic and acidic residues" evidence="2">
    <location>
        <begin position="269"/>
        <end position="284"/>
    </location>
</feature>
<dbReference type="Proteomes" id="UP000221080">
    <property type="component" value="Chromosome 27"/>
</dbReference>
<keyword evidence="3" id="KW-1185">Reference proteome</keyword>
<dbReference type="PANTHER" id="PTHR32428">
    <property type="entry name" value="TARGET OF RAPAMYCIN COMPLEX 2 SUBUNIT BIT61-RELATED"/>
    <property type="match status" value="1"/>
</dbReference>
<evidence type="ECO:0000313" key="3">
    <source>
        <dbReference type="Proteomes" id="UP000221080"/>
    </source>
</evidence>
<dbReference type="AlphaFoldDB" id="A0A979E2A8"/>
<evidence type="ECO:0000256" key="1">
    <source>
        <dbReference type="ARBA" id="ARBA00010453"/>
    </source>
</evidence>
<dbReference type="InterPro" id="IPR013745">
    <property type="entry name" value="Bit61/PRR5"/>
</dbReference>
<dbReference type="GeneID" id="108259205"/>
<reference evidence="4" key="2">
    <citation type="submission" date="2025-08" db="UniProtKB">
        <authorList>
            <consortium name="RefSeq"/>
        </authorList>
    </citation>
    <scope>IDENTIFICATION</scope>
    <source>
        <tissue evidence="4">Blood</tissue>
    </source>
</reference>
<protein>
    <submittedName>
        <fullName evidence="4">Proline-rich protein 5-like isoform X2</fullName>
    </submittedName>
</protein>
<proteinExistence type="inferred from homology"/>
<dbReference type="PANTHER" id="PTHR32428:SF3">
    <property type="entry name" value="PROLINE-RICH PROTEIN 5-LIKE"/>
    <property type="match status" value="1"/>
</dbReference>
<evidence type="ECO:0000256" key="2">
    <source>
        <dbReference type="SAM" id="MobiDB-lite"/>
    </source>
</evidence>
<name>A0A979E2A8_ICTPU</name>
<feature type="region of interest" description="Disordered" evidence="2">
    <location>
        <begin position="259"/>
        <end position="294"/>
    </location>
</feature>
<reference evidence="3" key="1">
    <citation type="journal article" date="2016" name="Nat. Commun.">
        <title>The channel catfish genome sequence provides insights into the evolution of scale formation in teleosts.</title>
        <authorList>
            <person name="Liu Z."/>
            <person name="Liu S."/>
            <person name="Yao J."/>
            <person name="Bao L."/>
            <person name="Zhang J."/>
            <person name="Li Y."/>
            <person name="Jiang C."/>
            <person name="Sun L."/>
            <person name="Wang R."/>
            <person name="Zhang Y."/>
            <person name="Zhou T."/>
            <person name="Zeng Q."/>
            <person name="Fu Q."/>
            <person name="Gao S."/>
            <person name="Li N."/>
            <person name="Koren S."/>
            <person name="Jiang Y."/>
            <person name="Zimin A."/>
            <person name="Xu P."/>
            <person name="Phillippy A.M."/>
            <person name="Geng X."/>
            <person name="Song L."/>
            <person name="Sun F."/>
            <person name="Li C."/>
            <person name="Wang X."/>
            <person name="Chen A."/>
            <person name="Jin Y."/>
            <person name="Yuan Z."/>
            <person name="Yang Y."/>
            <person name="Tan S."/>
            <person name="Peatman E."/>
            <person name="Lu J."/>
            <person name="Qin Z."/>
            <person name="Dunham R."/>
            <person name="Li Z."/>
            <person name="Sonstegard T."/>
            <person name="Feng J."/>
            <person name="Danzmann R.G."/>
            <person name="Schroeder S."/>
            <person name="Scheffler B."/>
            <person name="Duke M.V."/>
            <person name="Ballard L."/>
            <person name="Kucuktas H."/>
            <person name="Kaltenboeck L."/>
            <person name="Liu H."/>
            <person name="Armbruster J."/>
            <person name="Xie Y."/>
            <person name="Kirby M.L."/>
            <person name="Tian Y."/>
            <person name="Flanagan M.E."/>
            <person name="Mu W."/>
            <person name="Waldbieser G.C."/>
        </authorList>
    </citation>
    <scope>NUCLEOTIDE SEQUENCE [LARGE SCALE GENOMIC DNA]</scope>
    <source>
        <strain evidence="3">SDA103</strain>
    </source>
</reference>
<accession>A0A979E2A8</accession>